<evidence type="ECO:0000313" key="10">
    <source>
        <dbReference type="EMBL" id="QSB13903.1"/>
    </source>
</evidence>
<keyword evidence="6 10" id="KW-0413">Isomerase</keyword>
<feature type="binding site" evidence="8">
    <location>
        <position position="101"/>
    </location>
    <ligand>
        <name>Zn(2+)</name>
        <dbReference type="ChEBI" id="CHEBI:29105"/>
    </ligand>
</feature>
<dbReference type="Proteomes" id="UP000662857">
    <property type="component" value="Chromosome"/>
</dbReference>
<dbReference type="InterPro" id="IPR014710">
    <property type="entry name" value="RmlC-like_jellyroll"/>
</dbReference>
<evidence type="ECO:0000256" key="8">
    <source>
        <dbReference type="PIRSR" id="PIRSR001480-2"/>
    </source>
</evidence>
<dbReference type="KEGG" id="nhy:JQS43_20485"/>
<dbReference type="EMBL" id="CP070499">
    <property type="protein sequence ID" value="QSB13903.1"/>
    <property type="molecule type" value="Genomic_DNA"/>
</dbReference>
<dbReference type="Gene3D" id="2.60.120.10">
    <property type="entry name" value="Jelly Rolls"/>
    <property type="match status" value="2"/>
</dbReference>
<evidence type="ECO:0000256" key="3">
    <source>
        <dbReference type="ARBA" id="ARBA00011956"/>
    </source>
</evidence>
<dbReference type="PRINTS" id="PR00714">
    <property type="entry name" value="MAN6PISMRASE"/>
</dbReference>
<dbReference type="CDD" id="cd07011">
    <property type="entry name" value="cupin_PMI_type_I_N"/>
    <property type="match status" value="1"/>
</dbReference>
<protein>
    <recommendedName>
        <fullName evidence="3">mannose-6-phosphate isomerase</fullName>
        <ecNumber evidence="3">5.3.1.8</ecNumber>
    </recommendedName>
</protein>
<dbReference type="SUPFAM" id="SSF51182">
    <property type="entry name" value="RmlC-like cupins"/>
    <property type="match status" value="1"/>
</dbReference>
<evidence type="ECO:0000313" key="11">
    <source>
        <dbReference type="Proteomes" id="UP000662857"/>
    </source>
</evidence>
<gene>
    <name evidence="10" type="primary">manA</name>
    <name evidence="10" type="ORF">JQS43_20485</name>
</gene>
<dbReference type="EC" id="5.3.1.8" evidence="3"/>
<dbReference type="AlphaFoldDB" id="A0A895YER4"/>
<keyword evidence="5 8" id="KW-0862">Zinc</keyword>
<evidence type="ECO:0000256" key="6">
    <source>
        <dbReference type="ARBA" id="ARBA00023235"/>
    </source>
</evidence>
<comment type="catalytic activity">
    <reaction evidence="1">
        <text>D-mannose 6-phosphate = D-fructose 6-phosphate</text>
        <dbReference type="Rhea" id="RHEA:12356"/>
        <dbReference type="ChEBI" id="CHEBI:58735"/>
        <dbReference type="ChEBI" id="CHEBI:61527"/>
        <dbReference type="EC" id="5.3.1.8"/>
    </reaction>
</comment>
<proteinExistence type="inferred from homology"/>
<sequence>MRRLENPIRDYAWGSRTAIAQIQGRPVPSAGPEAELWIGAHPAGPSRLVADDSAAGRPLTAAIEAAPERVLTGPVVARFGARLPYLLKLLAAAAPLSLQAHPDEAQAAAGYAAEEAAGVPRDARHRRYVDPYHKPELLVAVSDFRALCGFREPAISAELLAELAVPELAPVAMALRASDLASAVAAVLAAPEPAKLVAAVAAAGSARWPLVAELTRAYPGDLGVVVALLLNEVTLAPGEAIFMPAGNLHAYLAGTGVEIMAASDNVLRGGLTTKYVDVPELLRVLRFEPLPDPVLTPVPVAAGVVTWPVPVAEFALHRVRLSAGVGQAELTLPGPRSVLCLAGEVRVADGEAPVTLRAGEVAFGSAELAAAGGLLQLAGEGEVFVASVGDASVG</sequence>
<dbReference type="GO" id="GO:0005975">
    <property type="term" value="P:carbohydrate metabolic process"/>
    <property type="evidence" value="ECO:0007669"/>
    <property type="project" value="InterPro"/>
</dbReference>
<dbReference type="RefSeq" id="WP_239676015.1">
    <property type="nucleotide sequence ID" value="NZ_CP070499.1"/>
</dbReference>
<dbReference type="GO" id="GO:0009298">
    <property type="term" value="P:GDP-mannose biosynthetic process"/>
    <property type="evidence" value="ECO:0007669"/>
    <property type="project" value="InterPro"/>
</dbReference>
<dbReference type="InterPro" id="IPR011051">
    <property type="entry name" value="RmlC_Cupin_sf"/>
</dbReference>
<keyword evidence="11" id="KW-1185">Reference proteome</keyword>
<dbReference type="NCBIfam" id="TIGR00218">
    <property type="entry name" value="manA"/>
    <property type="match status" value="1"/>
</dbReference>
<dbReference type="PANTHER" id="PTHR10309">
    <property type="entry name" value="MANNOSE-6-PHOSPHATE ISOMERASE"/>
    <property type="match status" value="1"/>
</dbReference>
<evidence type="ECO:0000259" key="9">
    <source>
        <dbReference type="Pfam" id="PF20511"/>
    </source>
</evidence>
<comment type="similarity">
    <text evidence="2">Belongs to the mannose-6-phosphate isomerase type 1 family.</text>
</comment>
<dbReference type="GO" id="GO:0005829">
    <property type="term" value="C:cytosol"/>
    <property type="evidence" value="ECO:0007669"/>
    <property type="project" value="TreeGrafter"/>
</dbReference>
<evidence type="ECO:0000256" key="7">
    <source>
        <dbReference type="PIRSR" id="PIRSR001480-1"/>
    </source>
</evidence>
<reference evidence="10" key="1">
    <citation type="submission" date="2021-02" db="EMBL/GenBank/DDBJ databases">
        <title>Natrosporangium hydrolyticum gen. nov., sp. nov, a haloalkaliphilic actinobacterium from a soda solonchak soil.</title>
        <authorList>
            <person name="Sorokin D.Y."/>
            <person name="Khijniak T.V."/>
            <person name="Zakharycheva A.P."/>
            <person name="Boueva O.V."/>
            <person name="Ariskina E.V."/>
            <person name="Hahnke R.L."/>
            <person name="Bunk B."/>
            <person name="Sproer C."/>
            <person name="Schumann P."/>
            <person name="Evtushenko L.I."/>
            <person name="Kublanov I.V."/>
        </authorList>
    </citation>
    <scope>NUCLEOTIDE SEQUENCE</scope>
    <source>
        <strain evidence="10">DSM 106523</strain>
    </source>
</reference>
<feature type="binding site" evidence="8">
    <location>
        <position position="249"/>
    </location>
    <ligand>
        <name>Zn(2+)</name>
        <dbReference type="ChEBI" id="CHEBI:29105"/>
    </ligand>
</feature>
<dbReference type="PANTHER" id="PTHR10309:SF0">
    <property type="entry name" value="MANNOSE-6-PHOSPHATE ISOMERASE"/>
    <property type="match status" value="1"/>
</dbReference>
<evidence type="ECO:0000256" key="5">
    <source>
        <dbReference type="ARBA" id="ARBA00022833"/>
    </source>
</evidence>
<feature type="domain" description="Phosphomannose isomerase type I catalytic" evidence="9">
    <location>
        <begin position="2"/>
        <end position="151"/>
    </location>
</feature>
<comment type="cofactor">
    <cofactor evidence="8">
        <name>Zn(2+)</name>
        <dbReference type="ChEBI" id="CHEBI:29105"/>
    </cofactor>
    <text evidence="8">Binds 1 zinc ion per subunit.</text>
</comment>
<evidence type="ECO:0000256" key="4">
    <source>
        <dbReference type="ARBA" id="ARBA00022723"/>
    </source>
</evidence>
<feature type="binding site" evidence="8">
    <location>
        <position position="136"/>
    </location>
    <ligand>
        <name>Zn(2+)</name>
        <dbReference type="ChEBI" id="CHEBI:29105"/>
    </ligand>
</feature>
<evidence type="ECO:0000256" key="1">
    <source>
        <dbReference type="ARBA" id="ARBA00000757"/>
    </source>
</evidence>
<dbReference type="InterPro" id="IPR001250">
    <property type="entry name" value="Man6P_Isoase-1"/>
</dbReference>
<keyword evidence="4 8" id="KW-0479">Metal-binding</keyword>
<dbReference type="PIRSF" id="PIRSF001480">
    <property type="entry name" value="Mannose-6-phosphate_isomerase"/>
    <property type="match status" value="1"/>
</dbReference>
<dbReference type="GO" id="GO:0008270">
    <property type="term" value="F:zinc ion binding"/>
    <property type="evidence" value="ECO:0007669"/>
    <property type="project" value="InterPro"/>
</dbReference>
<feature type="binding site" evidence="8">
    <location>
        <position position="99"/>
    </location>
    <ligand>
        <name>Zn(2+)</name>
        <dbReference type="ChEBI" id="CHEBI:29105"/>
    </ligand>
</feature>
<dbReference type="GO" id="GO:0004476">
    <property type="term" value="F:mannose-6-phosphate isomerase activity"/>
    <property type="evidence" value="ECO:0007669"/>
    <property type="project" value="UniProtKB-EC"/>
</dbReference>
<dbReference type="InterPro" id="IPR016305">
    <property type="entry name" value="Mannose-6-P_Isomerase"/>
</dbReference>
<feature type="active site" evidence="7">
    <location>
        <position position="268"/>
    </location>
</feature>
<name>A0A895YER4_9ACTN</name>
<dbReference type="Gene3D" id="1.10.441.10">
    <property type="entry name" value="Phosphomannose Isomerase, domain 2"/>
    <property type="match status" value="1"/>
</dbReference>
<dbReference type="Pfam" id="PF20511">
    <property type="entry name" value="PMI_typeI_cat"/>
    <property type="match status" value="1"/>
</dbReference>
<organism evidence="10 11">
    <name type="scientific">Natronosporangium hydrolyticum</name>
    <dbReference type="NCBI Taxonomy" id="2811111"/>
    <lineage>
        <taxon>Bacteria</taxon>
        <taxon>Bacillati</taxon>
        <taxon>Actinomycetota</taxon>
        <taxon>Actinomycetes</taxon>
        <taxon>Micromonosporales</taxon>
        <taxon>Micromonosporaceae</taxon>
        <taxon>Natronosporangium</taxon>
    </lineage>
</organism>
<dbReference type="InterPro" id="IPR046457">
    <property type="entry name" value="PMI_typeI_cat"/>
</dbReference>
<accession>A0A895YER4</accession>
<evidence type="ECO:0000256" key="2">
    <source>
        <dbReference type="ARBA" id="ARBA00010772"/>
    </source>
</evidence>